<evidence type="ECO:0000313" key="2">
    <source>
        <dbReference type="Proteomes" id="UP000199345"/>
    </source>
</evidence>
<name>A0A1H9YIA6_9PROT</name>
<dbReference type="Proteomes" id="UP000199345">
    <property type="component" value="Unassembled WGS sequence"/>
</dbReference>
<gene>
    <name evidence="1" type="ORF">SAMN05216326_10212</name>
</gene>
<evidence type="ECO:0000313" key="1">
    <source>
        <dbReference type="EMBL" id="SES68710.1"/>
    </source>
</evidence>
<dbReference type="EMBL" id="FOIA01000002">
    <property type="protein sequence ID" value="SES68710.1"/>
    <property type="molecule type" value="Genomic_DNA"/>
</dbReference>
<keyword evidence="2" id="KW-1185">Reference proteome</keyword>
<accession>A0A1H9YIA6</accession>
<sequence length="87" mass="10249">MYLVAKTEQQGLNAISIFRLCPYSHTLGFFQYRRLSDTLKQSYIYNPVRNYLLPIWCAFFPQFTDRLLSQLTSCLISNVSQRLMSDI</sequence>
<protein>
    <submittedName>
        <fullName evidence="1">Uncharacterized protein</fullName>
    </submittedName>
</protein>
<reference evidence="2" key="1">
    <citation type="submission" date="2016-10" db="EMBL/GenBank/DDBJ databases">
        <authorList>
            <person name="Varghese N."/>
            <person name="Submissions S."/>
        </authorList>
    </citation>
    <scope>NUCLEOTIDE SEQUENCE [LARGE SCALE GENOMIC DNA]</scope>
    <source>
        <strain evidence="2">Nm71</strain>
    </source>
</reference>
<organism evidence="1 2">
    <name type="scientific">Nitrosomonas marina</name>
    <dbReference type="NCBI Taxonomy" id="917"/>
    <lineage>
        <taxon>Bacteria</taxon>
        <taxon>Pseudomonadati</taxon>
        <taxon>Pseudomonadota</taxon>
        <taxon>Betaproteobacteria</taxon>
        <taxon>Nitrosomonadales</taxon>
        <taxon>Nitrosomonadaceae</taxon>
        <taxon>Nitrosomonas</taxon>
    </lineage>
</organism>
<proteinExistence type="predicted"/>
<dbReference type="AlphaFoldDB" id="A0A1H9YIA6"/>